<dbReference type="Proteomes" id="UP000530928">
    <property type="component" value="Unassembled WGS sequence"/>
</dbReference>
<feature type="transmembrane region" description="Helical" evidence="1">
    <location>
        <begin position="154"/>
        <end position="172"/>
    </location>
</feature>
<keyword evidence="1" id="KW-0812">Transmembrane</keyword>
<dbReference type="EMBL" id="JACDUR010000001">
    <property type="protein sequence ID" value="MBA2890032.1"/>
    <property type="molecule type" value="Genomic_DNA"/>
</dbReference>
<evidence type="ECO:0000256" key="1">
    <source>
        <dbReference type="SAM" id="Phobius"/>
    </source>
</evidence>
<dbReference type="RefSeq" id="WP_181608762.1">
    <property type="nucleotide sequence ID" value="NZ_BAABAM010000001.1"/>
</dbReference>
<evidence type="ECO:0008006" key="4">
    <source>
        <dbReference type="Google" id="ProtNLM"/>
    </source>
</evidence>
<evidence type="ECO:0000313" key="3">
    <source>
        <dbReference type="Proteomes" id="UP000530928"/>
    </source>
</evidence>
<proteinExistence type="predicted"/>
<protein>
    <recommendedName>
        <fullName evidence="4">DUF4389 domain-containing protein</fullName>
    </recommendedName>
</protein>
<feature type="transmembrane region" description="Helical" evidence="1">
    <location>
        <begin position="239"/>
        <end position="265"/>
    </location>
</feature>
<feature type="transmembrane region" description="Helical" evidence="1">
    <location>
        <begin position="122"/>
        <end position="142"/>
    </location>
</feature>
<dbReference type="AlphaFoldDB" id="A0A7W0HNS0"/>
<dbReference type="Pfam" id="PF14333">
    <property type="entry name" value="DUF4389"/>
    <property type="match status" value="2"/>
</dbReference>
<sequence length="443" mass="47288">METYPVRVTARLDEPLSRGLWIVKPILALPHYFLLAFLWMAFVVLTAVAFFAILFTGRYPRSIFAFNLGVLRWSWRVTYYSFGALGTDRYPPFSLQAEPGYPATLDIAFPEQLSRGLVLVKWWLLAIPHYVIVALFTSGSLVSWDNGVARTIDLGGVIGILVIIAAITLLFTGRYPRGLFDLVTGMNRWALRVAAYAALMTDAYPPFRLDQGGEDRPGEFAPVPHDGHDGHVRHTGSSIAALSIGAVLVLGALATAVGGAGLALARGDDGYVSSPVRTVTTSGYALTSEEFVVDRPGSAFLRDLVGTVRVRAVAVDQPLFVGIARQRDLDEYLRGVAHDRLPSRGVLPGGPPPTPPGVQQIWAAQSDGTLTWTVQPGDWAFVIMNEDGGAGVDASVAVAATLPSLRALTAGTLAAAAVLLLLGAGLIVAGLRLVTVEHPVSAP</sequence>
<accession>A0A7W0HNS0</accession>
<organism evidence="2 3">
    <name type="scientific">Nonomuraea soli</name>
    <dbReference type="NCBI Taxonomy" id="1032476"/>
    <lineage>
        <taxon>Bacteria</taxon>
        <taxon>Bacillati</taxon>
        <taxon>Actinomycetota</taxon>
        <taxon>Actinomycetes</taxon>
        <taxon>Streptosporangiales</taxon>
        <taxon>Streptosporangiaceae</taxon>
        <taxon>Nonomuraea</taxon>
    </lineage>
</organism>
<evidence type="ECO:0000313" key="2">
    <source>
        <dbReference type="EMBL" id="MBA2890032.1"/>
    </source>
</evidence>
<gene>
    <name evidence="2" type="ORF">HNR30_001367</name>
</gene>
<keyword evidence="1" id="KW-0472">Membrane</keyword>
<dbReference type="InterPro" id="IPR025498">
    <property type="entry name" value="DUF4389"/>
</dbReference>
<keyword evidence="1" id="KW-1133">Transmembrane helix</keyword>
<comment type="caution">
    <text evidence="2">The sequence shown here is derived from an EMBL/GenBank/DDBJ whole genome shotgun (WGS) entry which is preliminary data.</text>
</comment>
<feature type="transmembrane region" description="Helical" evidence="1">
    <location>
        <begin position="32"/>
        <end position="55"/>
    </location>
</feature>
<reference evidence="2 3" key="1">
    <citation type="submission" date="2020-07" db="EMBL/GenBank/DDBJ databases">
        <title>Genomic Encyclopedia of Type Strains, Phase IV (KMG-IV): sequencing the most valuable type-strain genomes for metagenomic binning, comparative biology and taxonomic classification.</title>
        <authorList>
            <person name="Goeker M."/>
        </authorList>
    </citation>
    <scope>NUCLEOTIDE SEQUENCE [LARGE SCALE GENOMIC DNA]</scope>
    <source>
        <strain evidence="2 3">DSM 45533</strain>
    </source>
</reference>
<keyword evidence="3" id="KW-1185">Reference proteome</keyword>
<feature type="transmembrane region" description="Helical" evidence="1">
    <location>
        <begin position="413"/>
        <end position="434"/>
    </location>
</feature>
<name>A0A7W0HNS0_9ACTN</name>